<evidence type="ECO:0000256" key="1">
    <source>
        <dbReference type="SAM" id="Coils"/>
    </source>
</evidence>
<feature type="compositionally biased region" description="Acidic residues" evidence="2">
    <location>
        <begin position="11"/>
        <end position="25"/>
    </location>
</feature>
<feature type="coiled-coil region" evidence="1">
    <location>
        <begin position="290"/>
        <end position="354"/>
    </location>
</feature>
<dbReference type="EMBL" id="CAEY01001383">
    <property type="status" value="NOT_ANNOTATED_CDS"/>
    <property type="molecule type" value="Genomic_DNA"/>
</dbReference>
<evidence type="ECO:0000313" key="3">
    <source>
        <dbReference type="EnsemblMetazoa" id="tetur04g09100.1"/>
    </source>
</evidence>
<proteinExistence type="predicted"/>
<evidence type="ECO:0000313" key="4">
    <source>
        <dbReference type="Proteomes" id="UP000015104"/>
    </source>
</evidence>
<organism evidence="3 4">
    <name type="scientific">Tetranychus urticae</name>
    <name type="common">Two-spotted spider mite</name>
    <dbReference type="NCBI Taxonomy" id="32264"/>
    <lineage>
        <taxon>Eukaryota</taxon>
        <taxon>Metazoa</taxon>
        <taxon>Ecdysozoa</taxon>
        <taxon>Arthropoda</taxon>
        <taxon>Chelicerata</taxon>
        <taxon>Arachnida</taxon>
        <taxon>Acari</taxon>
        <taxon>Acariformes</taxon>
        <taxon>Trombidiformes</taxon>
        <taxon>Prostigmata</taxon>
        <taxon>Eleutherengona</taxon>
        <taxon>Raphignathae</taxon>
        <taxon>Tetranychoidea</taxon>
        <taxon>Tetranychidae</taxon>
        <taxon>Tetranychus</taxon>
    </lineage>
</organism>
<dbReference type="HOGENOM" id="CLU_1888433_0_0_1"/>
<feature type="region of interest" description="Disordered" evidence="2">
    <location>
        <begin position="1"/>
        <end position="25"/>
    </location>
</feature>
<dbReference type="EMBL" id="CAEY01001384">
    <property type="status" value="NOT_ANNOTATED_CDS"/>
    <property type="molecule type" value="Genomic_DNA"/>
</dbReference>
<protein>
    <submittedName>
        <fullName evidence="3">Uncharacterized protein</fullName>
    </submittedName>
</protein>
<accession>T1K3L0</accession>
<keyword evidence="1" id="KW-0175">Coiled coil</keyword>
<reference evidence="4" key="1">
    <citation type="submission" date="2011-08" db="EMBL/GenBank/DDBJ databases">
        <authorList>
            <person name="Rombauts S."/>
        </authorList>
    </citation>
    <scope>NUCLEOTIDE SEQUENCE</scope>
    <source>
        <strain evidence="4">London</strain>
    </source>
</reference>
<name>T1K3L0_TETUR</name>
<dbReference type="EnsemblMetazoa" id="tetur04g09100.1">
    <property type="protein sequence ID" value="tetur04g09100.1"/>
    <property type="gene ID" value="tetur04g09100"/>
</dbReference>
<reference evidence="3" key="2">
    <citation type="submission" date="2015-06" db="UniProtKB">
        <authorList>
            <consortium name="EnsemblMetazoa"/>
        </authorList>
    </citation>
    <scope>IDENTIFICATION</scope>
</reference>
<keyword evidence="4" id="KW-1185">Reference proteome</keyword>
<sequence>MPWLVNHLKEDLDDDVSDDDGGTGAELDETVEMLGLPEIPVLPSSDPRLPPVDGPVTDPLVETAAAAAAAAAAALAAMLTASTISLEDDEPLVRLSGNSVAPSPVRLPVGVNDTEARLPLLIKGGLSPRKVTIANSTLEESLEGPYLIRVEQPVNAEKTFIAPSKTLSQPVDDEEEEFSLDSLDFNFTSYGDANCNRRSIIGQLNSANNLSAIAAEYASTSIEESVDDAEESEVKEPSADVSDEFDPFDLLETKKVFNFKDLTAKQALTTMNKLNSKVETCKKMYPTMIKDNVKKNLENLEAQLRSKVQDLEEERKKPITIDEDEENGLLVKIIHQLEHKLNSLNEHLKIASDLMKSYATE</sequence>
<evidence type="ECO:0000256" key="2">
    <source>
        <dbReference type="SAM" id="MobiDB-lite"/>
    </source>
</evidence>
<dbReference type="AlphaFoldDB" id="T1K3L0"/>
<dbReference type="Proteomes" id="UP000015104">
    <property type="component" value="Unassembled WGS sequence"/>
</dbReference>